<reference evidence="1" key="1">
    <citation type="journal article" name="BMC Genomics">
        <title>Long-read sequencing and de novo genome assembly of marine medaka (Oryzias melastigma).</title>
        <authorList>
            <person name="Liang P."/>
            <person name="Saqib H.S.A."/>
            <person name="Ni X."/>
            <person name="Shen Y."/>
        </authorList>
    </citation>
    <scope>NUCLEOTIDE SEQUENCE</scope>
    <source>
        <strain evidence="1">Bigg-433</strain>
    </source>
</reference>
<evidence type="ECO:0008006" key="3">
    <source>
        <dbReference type="Google" id="ProtNLM"/>
    </source>
</evidence>
<gene>
    <name evidence="1" type="ORF">FQA47_012487</name>
</gene>
<feature type="non-terminal residue" evidence="1">
    <location>
        <position position="1"/>
    </location>
</feature>
<evidence type="ECO:0000313" key="1">
    <source>
        <dbReference type="EMBL" id="KAF6735247.1"/>
    </source>
</evidence>
<comment type="caution">
    <text evidence="1">The sequence shown here is derived from an EMBL/GenBank/DDBJ whole genome shotgun (WGS) entry which is preliminary data.</text>
</comment>
<protein>
    <recommendedName>
        <fullName evidence="3">Protein kinase domain-containing protein</fullName>
    </recommendedName>
</protein>
<proteinExistence type="predicted"/>
<evidence type="ECO:0000313" key="2">
    <source>
        <dbReference type="Proteomes" id="UP000646548"/>
    </source>
</evidence>
<dbReference type="AlphaFoldDB" id="A0A834KVV0"/>
<organism evidence="1 2">
    <name type="scientific">Oryzias melastigma</name>
    <name type="common">Marine medaka</name>
    <dbReference type="NCBI Taxonomy" id="30732"/>
    <lineage>
        <taxon>Eukaryota</taxon>
        <taxon>Metazoa</taxon>
        <taxon>Chordata</taxon>
        <taxon>Craniata</taxon>
        <taxon>Vertebrata</taxon>
        <taxon>Euteleostomi</taxon>
        <taxon>Actinopterygii</taxon>
        <taxon>Neopterygii</taxon>
        <taxon>Teleostei</taxon>
        <taxon>Neoteleostei</taxon>
        <taxon>Acanthomorphata</taxon>
        <taxon>Ovalentaria</taxon>
        <taxon>Atherinomorphae</taxon>
        <taxon>Beloniformes</taxon>
        <taxon>Adrianichthyidae</taxon>
        <taxon>Oryziinae</taxon>
        <taxon>Oryzias</taxon>
    </lineage>
</organism>
<feature type="non-terminal residue" evidence="1">
    <location>
        <position position="66"/>
    </location>
</feature>
<dbReference type="Proteomes" id="UP000646548">
    <property type="component" value="Unassembled WGS sequence"/>
</dbReference>
<dbReference type="EMBL" id="WKFB01000114">
    <property type="protein sequence ID" value="KAF6735247.1"/>
    <property type="molecule type" value="Genomic_DNA"/>
</dbReference>
<sequence length="66" mass="7603">ASSDVPCVRLIDFGICSFTERDTIHKFIWGENDSSRPLEFVHYGSYIARSTTVWQAEVVMLEIIHQ</sequence>
<accession>A0A834KVV0</accession>
<name>A0A834KVV0_ORYME</name>